<dbReference type="InterPro" id="IPR002222">
    <property type="entry name" value="Ribosomal_uS19"/>
</dbReference>
<dbReference type="EMBL" id="MU071761">
    <property type="protein sequence ID" value="KAF5825879.1"/>
    <property type="molecule type" value="Genomic_DNA"/>
</dbReference>
<feature type="region of interest" description="Disordered" evidence="5">
    <location>
        <begin position="79"/>
        <end position="104"/>
    </location>
</feature>
<keyword evidence="2 4" id="KW-0689">Ribosomal protein</keyword>
<dbReference type="InterPro" id="IPR023575">
    <property type="entry name" value="Ribosomal_uS19_SF"/>
</dbReference>
<keyword evidence="7" id="KW-1185">Reference proteome</keyword>
<dbReference type="PANTHER" id="PTHR11880:SF8">
    <property type="entry name" value="SMALL RIBOSOMAL SUBUNIT PROTEIN US19M"/>
    <property type="match status" value="1"/>
</dbReference>
<evidence type="ECO:0000256" key="3">
    <source>
        <dbReference type="ARBA" id="ARBA00023274"/>
    </source>
</evidence>
<proteinExistence type="inferred from homology"/>
<dbReference type="Gene3D" id="3.30.860.10">
    <property type="entry name" value="30s Ribosomal Protein S19, Chain A"/>
    <property type="match status" value="1"/>
</dbReference>
<dbReference type="PRINTS" id="PR00975">
    <property type="entry name" value="RIBOSOMALS19"/>
</dbReference>
<accession>A0ABQ7FTW5</accession>
<dbReference type="Proteomes" id="UP000815325">
    <property type="component" value="Unassembled WGS sequence"/>
</dbReference>
<evidence type="ECO:0000256" key="1">
    <source>
        <dbReference type="ARBA" id="ARBA00007345"/>
    </source>
</evidence>
<dbReference type="SUPFAM" id="SSF54570">
    <property type="entry name" value="Ribosomal protein S19"/>
    <property type="match status" value="1"/>
</dbReference>
<dbReference type="GO" id="GO:0005840">
    <property type="term" value="C:ribosome"/>
    <property type="evidence" value="ECO:0007669"/>
    <property type="project" value="UniProtKB-KW"/>
</dbReference>
<comment type="caution">
    <text evidence="6">The sequence shown here is derived from an EMBL/GenBank/DDBJ whole genome shotgun (WGS) entry which is preliminary data.</text>
</comment>
<sequence>MIVTQDVMAMARRHPEWWMRDRFLGIKAPEVLCTNSRSSMILPDFLRCKFGVHNGRAYLPVEVTEAMIGHRLGEFSPTCAMPQHKNKEVKGGKKKVNPTTGKSG</sequence>
<dbReference type="InterPro" id="IPR020934">
    <property type="entry name" value="Ribosomal_uS19_CS"/>
</dbReference>
<name>A0ABQ7FTW5_DUNSA</name>
<gene>
    <name evidence="6" type="ORF">DUNSADRAFT_6194</name>
</gene>
<dbReference type="PROSITE" id="PS00323">
    <property type="entry name" value="RIBOSOMAL_S19"/>
    <property type="match status" value="1"/>
</dbReference>
<keyword evidence="3 4" id="KW-0687">Ribonucleoprotein</keyword>
<evidence type="ECO:0000256" key="5">
    <source>
        <dbReference type="SAM" id="MobiDB-lite"/>
    </source>
</evidence>
<dbReference type="PANTHER" id="PTHR11880">
    <property type="entry name" value="RIBOSOMAL PROTEIN S19P FAMILY MEMBER"/>
    <property type="match status" value="1"/>
</dbReference>
<evidence type="ECO:0000313" key="6">
    <source>
        <dbReference type="EMBL" id="KAF5825879.1"/>
    </source>
</evidence>
<evidence type="ECO:0000256" key="4">
    <source>
        <dbReference type="RuleBase" id="RU003485"/>
    </source>
</evidence>
<protein>
    <submittedName>
        <fullName evidence="6">Mitochondrial ribosomal protein S19</fullName>
    </submittedName>
</protein>
<organism evidence="6 7">
    <name type="scientific">Dunaliella salina</name>
    <name type="common">Green alga</name>
    <name type="synonym">Protococcus salinus</name>
    <dbReference type="NCBI Taxonomy" id="3046"/>
    <lineage>
        <taxon>Eukaryota</taxon>
        <taxon>Viridiplantae</taxon>
        <taxon>Chlorophyta</taxon>
        <taxon>core chlorophytes</taxon>
        <taxon>Chlorophyceae</taxon>
        <taxon>CS clade</taxon>
        <taxon>Chlamydomonadales</taxon>
        <taxon>Dunaliellaceae</taxon>
        <taxon>Dunaliella</taxon>
    </lineage>
</organism>
<comment type="similarity">
    <text evidence="1 4">Belongs to the universal ribosomal protein uS19 family.</text>
</comment>
<dbReference type="Pfam" id="PF00203">
    <property type="entry name" value="Ribosomal_S19"/>
    <property type="match status" value="1"/>
</dbReference>
<evidence type="ECO:0000256" key="2">
    <source>
        <dbReference type="ARBA" id="ARBA00022980"/>
    </source>
</evidence>
<reference evidence="6" key="1">
    <citation type="submission" date="2017-08" db="EMBL/GenBank/DDBJ databases">
        <authorList>
            <person name="Polle J.E."/>
            <person name="Barry K."/>
            <person name="Cushman J."/>
            <person name="Schmutz J."/>
            <person name="Tran D."/>
            <person name="Hathwaick L.T."/>
            <person name="Yim W.C."/>
            <person name="Jenkins J."/>
            <person name="Mckie-Krisberg Z.M."/>
            <person name="Prochnik S."/>
            <person name="Lindquist E."/>
            <person name="Dockter R.B."/>
            <person name="Adam C."/>
            <person name="Molina H."/>
            <person name="Bunkerborg J."/>
            <person name="Jin E."/>
            <person name="Buchheim M."/>
            <person name="Magnuson J."/>
        </authorList>
    </citation>
    <scope>NUCLEOTIDE SEQUENCE</scope>
    <source>
        <strain evidence="6">CCAP 19/18</strain>
    </source>
</reference>
<dbReference type="HAMAP" id="MF_00531">
    <property type="entry name" value="Ribosomal_uS19"/>
    <property type="match status" value="1"/>
</dbReference>
<evidence type="ECO:0000313" key="7">
    <source>
        <dbReference type="Proteomes" id="UP000815325"/>
    </source>
</evidence>